<organism evidence="1 2">
    <name type="scientific">Cladosporium halotolerans</name>
    <dbReference type="NCBI Taxonomy" id="1052096"/>
    <lineage>
        <taxon>Eukaryota</taxon>
        <taxon>Fungi</taxon>
        <taxon>Dikarya</taxon>
        <taxon>Ascomycota</taxon>
        <taxon>Pezizomycotina</taxon>
        <taxon>Dothideomycetes</taxon>
        <taxon>Dothideomycetidae</taxon>
        <taxon>Cladosporiales</taxon>
        <taxon>Cladosporiaceae</taxon>
        <taxon>Cladosporium</taxon>
    </lineage>
</organism>
<dbReference type="AlphaFoldDB" id="A0AB34KGH5"/>
<dbReference type="EMBL" id="JAAQHG020000042">
    <property type="protein sequence ID" value="KAL1582866.1"/>
    <property type="molecule type" value="Genomic_DNA"/>
</dbReference>
<evidence type="ECO:0000313" key="2">
    <source>
        <dbReference type="Proteomes" id="UP000803884"/>
    </source>
</evidence>
<name>A0AB34KGH5_9PEZI</name>
<sequence>MVSYKTPSSRLAHYQAWTNAWLATKPSDLPAEECLSIVEAECIIWIHQEEGLTNQDTKWLHRLVACFKKAAKARIIRLGGSVPPSCDECDVLSENYDARVECGCSGLYPVPRTFGAAELKSCGCKSIERMISAGELVNTKQDEWNRSVFFSSKGLSSAMTELALCHADIQPRPYTCLGTKAWPEVRAPDRKPHPDRDLDESTYSELFPTHERIRLSADAKHFFAVASGASLIDAGIQMAISDSGNDILIGDYCDAASEDCLMALQQIGAAAFAFLKLCVYAGLMTDSHFDHLVAQTIQFRIISYWRDHALSRRPSGVYGSRMTGMEVHRHIDLGMIVGIVTASIATGQTLTAEEYKEVVDATVLINDLIDFRGDTWRNQRENVVLRGVRGCLCSYLDSLLCNCIGSAADLVSRGGIFALNVMCFCNWMLMSSGHKLFETFHGTHPSGEDQLCHYKSEDSGGFEALLGALESYGTLGEDGPNINMRRKDLQLRYSRHRQTPETHIRWMADVVRIVLHPKTLRRLVDVVHYSWSGKLGKIDYCA</sequence>
<keyword evidence="2" id="KW-1185">Reference proteome</keyword>
<dbReference type="RefSeq" id="XP_069225973.1">
    <property type="nucleotide sequence ID" value="XM_069377040.1"/>
</dbReference>
<comment type="caution">
    <text evidence="1">The sequence shown here is derived from an EMBL/GenBank/DDBJ whole genome shotgun (WGS) entry which is preliminary data.</text>
</comment>
<proteinExistence type="predicted"/>
<accession>A0AB34KGH5</accession>
<gene>
    <name evidence="1" type="ORF">WHR41_08436</name>
</gene>
<protein>
    <submittedName>
        <fullName evidence="1">Uncharacterized protein</fullName>
    </submittedName>
</protein>
<dbReference type="Proteomes" id="UP000803884">
    <property type="component" value="Unassembled WGS sequence"/>
</dbReference>
<evidence type="ECO:0000313" key="1">
    <source>
        <dbReference type="EMBL" id="KAL1582866.1"/>
    </source>
</evidence>
<dbReference type="GeneID" id="96009878"/>
<reference evidence="1 2" key="1">
    <citation type="journal article" date="2020" name="Microbiol. Resour. Announc.">
        <title>Draft Genome Sequence of a Cladosporium Species Isolated from the Mesophotic Ascidian Didemnum maculosum.</title>
        <authorList>
            <person name="Gioti A."/>
            <person name="Siaperas R."/>
            <person name="Nikolaivits E."/>
            <person name="Le Goff G."/>
            <person name="Ouazzani J."/>
            <person name="Kotoulas G."/>
            <person name="Topakas E."/>
        </authorList>
    </citation>
    <scope>NUCLEOTIDE SEQUENCE [LARGE SCALE GENOMIC DNA]</scope>
    <source>
        <strain evidence="1 2">TM138-S3</strain>
    </source>
</reference>